<dbReference type="EMBL" id="MU007044">
    <property type="protein sequence ID" value="KAF2429742.1"/>
    <property type="molecule type" value="Genomic_DNA"/>
</dbReference>
<dbReference type="AlphaFoldDB" id="A0A9P4TYC4"/>
<dbReference type="SUPFAM" id="SSF55729">
    <property type="entry name" value="Acyl-CoA N-acyltransferases (Nat)"/>
    <property type="match status" value="1"/>
</dbReference>
<dbReference type="CDD" id="cd04301">
    <property type="entry name" value="NAT_SF"/>
    <property type="match status" value="1"/>
</dbReference>
<dbReference type="PANTHER" id="PTHR42791">
    <property type="entry name" value="GNAT FAMILY ACETYLTRANSFERASE"/>
    <property type="match status" value="1"/>
</dbReference>
<evidence type="ECO:0000313" key="2">
    <source>
        <dbReference type="EMBL" id="KAF2429742.1"/>
    </source>
</evidence>
<accession>A0A9P4TYC4</accession>
<evidence type="ECO:0008006" key="4">
    <source>
        <dbReference type="Google" id="ProtNLM"/>
    </source>
</evidence>
<dbReference type="InterPro" id="IPR052523">
    <property type="entry name" value="Trichothecene_AcTrans"/>
</dbReference>
<dbReference type="PANTHER" id="PTHR42791:SF2">
    <property type="entry name" value="N-ACETYLTRANSFERASE DOMAIN-CONTAINING PROTEIN"/>
    <property type="match status" value="1"/>
</dbReference>
<dbReference type="Gene3D" id="3.40.630.30">
    <property type="match status" value="1"/>
</dbReference>
<proteinExistence type="predicted"/>
<dbReference type="InterPro" id="IPR016181">
    <property type="entry name" value="Acyl_CoA_acyltransferase"/>
</dbReference>
<sequence length="236" mass="26814">MAIEIIPASPEHTPQIVECSWNAFKNGKLQQKIFNIARDDVEGYKKLQEFRVPKLRMKFDVPGCHAIIAVDKDVENGEKVLGYAVWYEEDIFKNESGDSGKGKVKGEDERKEEEKTRLQVPECINAELLERIEAMGIETRKEYLSHLSGKIWYLAMLGVEPAFSGRGIASKLVRYGTDKTEKAALPAYLESTDAGFSIYMRQGFEELGKKDVLGDGSYWLTIMLKMPNEQPKLDER</sequence>
<organism evidence="2 3">
    <name type="scientific">Tothia fuscella</name>
    <dbReference type="NCBI Taxonomy" id="1048955"/>
    <lineage>
        <taxon>Eukaryota</taxon>
        <taxon>Fungi</taxon>
        <taxon>Dikarya</taxon>
        <taxon>Ascomycota</taxon>
        <taxon>Pezizomycotina</taxon>
        <taxon>Dothideomycetes</taxon>
        <taxon>Pleosporomycetidae</taxon>
        <taxon>Venturiales</taxon>
        <taxon>Cylindrosympodiaceae</taxon>
        <taxon>Tothia</taxon>
    </lineage>
</organism>
<dbReference type="OrthoDB" id="2115692at2759"/>
<evidence type="ECO:0000313" key="3">
    <source>
        <dbReference type="Proteomes" id="UP000800235"/>
    </source>
</evidence>
<gene>
    <name evidence="2" type="ORF">EJ08DRAFT_650197</name>
</gene>
<comment type="caution">
    <text evidence="2">The sequence shown here is derived from an EMBL/GenBank/DDBJ whole genome shotgun (WGS) entry which is preliminary data.</text>
</comment>
<reference evidence="2" key="1">
    <citation type="journal article" date="2020" name="Stud. Mycol.">
        <title>101 Dothideomycetes genomes: a test case for predicting lifestyles and emergence of pathogens.</title>
        <authorList>
            <person name="Haridas S."/>
            <person name="Albert R."/>
            <person name="Binder M."/>
            <person name="Bloem J."/>
            <person name="Labutti K."/>
            <person name="Salamov A."/>
            <person name="Andreopoulos B."/>
            <person name="Baker S."/>
            <person name="Barry K."/>
            <person name="Bills G."/>
            <person name="Bluhm B."/>
            <person name="Cannon C."/>
            <person name="Castanera R."/>
            <person name="Culley D."/>
            <person name="Daum C."/>
            <person name="Ezra D."/>
            <person name="Gonzalez J."/>
            <person name="Henrissat B."/>
            <person name="Kuo A."/>
            <person name="Liang C."/>
            <person name="Lipzen A."/>
            <person name="Lutzoni F."/>
            <person name="Magnuson J."/>
            <person name="Mondo S."/>
            <person name="Nolan M."/>
            <person name="Ohm R."/>
            <person name="Pangilinan J."/>
            <person name="Park H.-J."/>
            <person name="Ramirez L."/>
            <person name="Alfaro M."/>
            <person name="Sun H."/>
            <person name="Tritt A."/>
            <person name="Yoshinaga Y."/>
            <person name="Zwiers L.-H."/>
            <person name="Turgeon B."/>
            <person name="Goodwin S."/>
            <person name="Spatafora J."/>
            <person name="Crous P."/>
            <person name="Grigoriev I."/>
        </authorList>
    </citation>
    <scope>NUCLEOTIDE SEQUENCE</scope>
    <source>
        <strain evidence="2">CBS 130266</strain>
    </source>
</reference>
<evidence type="ECO:0000256" key="1">
    <source>
        <dbReference type="SAM" id="MobiDB-lite"/>
    </source>
</evidence>
<dbReference type="Proteomes" id="UP000800235">
    <property type="component" value="Unassembled WGS sequence"/>
</dbReference>
<protein>
    <recommendedName>
        <fullName evidence="4">N-acetyltransferase domain-containing protein</fullName>
    </recommendedName>
</protein>
<name>A0A9P4TYC4_9PEZI</name>
<keyword evidence="3" id="KW-1185">Reference proteome</keyword>
<feature type="region of interest" description="Disordered" evidence="1">
    <location>
        <begin position="97"/>
        <end position="117"/>
    </location>
</feature>